<organism evidence="6 7">
    <name type="scientific">Plakobranchus ocellatus</name>
    <dbReference type="NCBI Taxonomy" id="259542"/>
    <lineage>
        <taxon>Eukaryota</taxon>
        <taxon>Metazoa</taxon>
        <taxon>Spiralia</taxon>
        <taxon>Lophotrochozoa</taxon>
        <taxon>Mollusca</taxon>
        <taxon>Gastropoda</taxon>
        <taxon>Heterobranchia</taxon>
        <taxon>Euthyneura</taxon>
        <taxon>Panpulmonata</taxon>
        <taxon>Sacoglossa</taxon>
        <taxon>Placobranchoidea</taxon>
        <taxon>Plakobranchidae</taxon>
        <taxon>Plakobranchus</taxon>
    </lineage>
</organism>
<evidence type="ECO:0000259" key="5">
    <source>
        <dbReference type="SMART" id="SM00045"/>
    </source>
</evidence>
<proteinExistence type="predicted"/>
<dbReference type="InterPro" id="IPR037607">
    <property type="entry name" value="DGK"/>
</dbReference>
<keyword evidence="3 6" id="KW-0418">Kinase</keyword>
<dbReference type="AlphaFoldDB" id="A0AAV4DAH7"/>
<evidence type="ECO:0000256" key="2">
    <source>
        <dbReference type="ARBA" id="ARBA00022741"/>
    </source>
</evidence>
<evidence type="ECO:0000256" key="3">
    <source>
        <dbReference type="ARBA" id="ARBA00022777"/>
    </source>
</evidence>
<keyword evidence="4" id="KW-0067">ATP-binding</keyword>
<dbReference type="GO" id="GO:0004143">
    <property type="term" value="F:ATP-dependent diacylglycerol kinase activity"/>
    <property type="evidence" value="ECO:0007669"/>
    <property type="project" value="InterPro"/>
</dbReference>
<evidence type="ECO:0000313" key="6">
    <source>
        <dbReference type="EMBL" id="GFO41063.1"/>
    </source>
</evidence>
<name>A0AAV4DAH7_9GAST</name>
<reference evidence="6 7" key="1">
    <citation type="journal article" date="2021" name="Elife">
        <title>Chloroplast acquisition without the gene transfer in kleptoplastic sea slugs, Plakobranchus ocellatus.</title>
        <authorList>
            <person name="Maeda T."/>
            <person name="Takahashi S."/>
            <person name="Yoshida T."/>
            <person name="Shimamura S."/>
            <person name="Takaki Y."/>
            <person name="Nagai Y."/>
            <person name="Toyoda A."/>
            <person name="Suzuki Y."/>
            <person name="Arimoto A."/>
            <person name="Ishii H."/>
            <person name="Satoh N."/>
            <person name="Nishiyama T."/>
            <person name="Hasebe M."/>
            <person name="Maruyama T."/>
            <person name="Minagawa J."/>
            <person name="Obokata J."/>
            <person name="Shigenobu S."/>
        </authorList>
    </citation>
    <scope>NUCLEOTIDE SEQUENCE [LARGE SCALE GENOMIC DNA]</scope>
</reference>
<gene>
    <name evidence="6" type="ORF">PoB_006756800</name>
</gene>
<dbReference type="SMART" id="SM00045">
    <property type="entry name" value="DAGKa"/>
    <property type="match status" value="1"/>
</dbReference>
<dbReference type="PANTHER" id="PTHR11255">
    <property type="entry name" value="DIACYLGLYCEROL KINASE"/>
    <property type="match status" value="1"/>
</dbReference>
<feature type="domain" description="Diacylglycerol kinase accessory" evidence="5">
    <location>
        <begin position="52"/>
        <end position="113"/>
    </location>
</feature>
<protein>
    <submittedName>
        <fullName evidence="6">Diacylglycerol kinase</fullName>
    </submittedName>
</protein>
<keyword evidence="2" id="KW-0547">Nucleotide-binding</keyword>
<dbReference type="Pfam" id="PF00609">
    <property type="entry name" value="DAGK_acc"/>
    <property type="match status" value="1"/>
</dbReference>
<dbReference type="EMBL" id="BLXT01007657">
    <property type="protein sequence ID" value="GFO41063.1"/>
    <property type="molecule type" value="Genomic_DNA"/>
</dbReference>
<dbReference type="GO" id="GO:0007200">
    <property type="term" value="P:phospholipase C-activating G protein-coupled receptor signaling pathway"/>
    <property type="evidence" value="ECO:0007669"/>
    <property type="project" value="InterPro"/>
</dbReference>
<dbReference type="Proteomes" id="UP000735302">
    <property type="component" value="Unassembled WGS sequence"/>
</dbReference>
<dbReference type="SUPFAM" id="SSF111331">
    <property type="entry name" value="NAD kinase/diacylglycerol kinase-like"/>
    <property type="match status" value="1"/>
</dbReference>
<evidence type="ECO:0000256" key="4">
    <source>
        <dbReference type="ARBA" id="ARBA00022840"/>
    </source>
</evidence>
<accession>A0AAV4DAH7</accession>
<keyword evidence="7" id="KW-1185">Reference proteome</keyword>
<evidence type="ECO:0000313" key="7">
    <source>
        <dbReference type="Proteomes" id="UP000735302"/>
    </source>
</evidence>
<dbReference type="GO" id="GO:0005524">
    <property type="term" value="F:ATP binding"/>
    <property type="evidence" value="ECO:0007669"/>
    <property type="project" value="UniProtKB-KW"/>
</dbReference>
<sequence length="113" mass="12961">MGTRTDDPYMPVCYIIFRAVRTRWNIKVTPNECSDGDASAEELLADNLPLDVFNNYFSLGADAHVALEFHESREANPEKFNSRFRNKMFYAGVGGRDLLKRSWKGFAEHIKLV</sequence>
<feature type="non-terminal residue" evidence="6">
    <location>
        <position position="113"/>
    </location>
</feature>
<dbReference type="GO" id="GO:0005886">
    <property type="term" value="C:plasma membrane"/>
    <property type="evidence" value="ECO:0007669"/>
    <property type="project" value="TreeGrafter"/>
</dbReference>
<evidence type="ECO:0000256" key="1">
    <source>
        <dbReference type="ARBA" id="ARBA00022679"/>
    </source>
</evidence>
<dbReference type="PANTHER" id="PTHR11255:SF80">
    <property type="entry name" value="EYE-SPECIFIC DIACYLGLYCEROL KINASE"/>
    <property type="match status" value="1"/>
</dbReference>
<comment type="caution">
    <text evidence="6">The sequence shown here is derived from an EMBL/GenBank/DDBJ whole genome shotgun (WGS) entry which is preliminary data.</text>
</comment>
<dbReference type="InterPro" id="IPR000756">
    <property type="entry name" value="Diacylglycerol_kin_accessory"/>
</dbReference>
<keyword evidence="1" id="KW-0808">Transferase</keyword>
<dbReference type="InterPro" id="IPR016064">
    <property type="entry name" value="NAD/diacylglycerol_kinase_sf"/>
</dbReference>